<organism evidence="1">
    <name type="scientific">virus sp. ctrcb4</name>
    <dbReference type="NCBI Taxonomy" id="2825824"/>
    <lineage>
        <taxon>Viruses</taxon>
    </lineage>
</organism>
<reference evidence="1" key="1">
    <citation type="journal article" date="2021" name="Proc. Natl. Acad. Sci. U.S.A.">
        <title>A Catalog of Tens of Thousands of Viruses from Human Metagenomes Reveals Hidden Associations with Chronic Diseases.</title>
        <authorList>
            <person name="Tisza M.J."/>
            <person name="Buck C.B."/>
        </authorList>
    </citation>
    <scope>NUCLEOTIDE SEQUENCE</scope>
    <source>
        <strain evidence="1">Ctrcb4</strain>
    </source>
</reference>
<sequence>MVVLTSSVSINCRPYLLSCEVNKLISLLLP</sequence>
<evidence type="ECO:0000313" key="1">
    <source>
        <dbReference type="EMBL" id="DAE33292.1"/>
    </source>
</evidence>
<proteinExistence type="predicted"/>
<protein>
    <submittedName>
        <fullName evidence="1">Uncharacterized protein</fullName>
    </submittedName>
</protein>
<accession>A0A8S5RQI7</accession>
<dbReference type="EMBL" id="BK059132">
    <property type="protein sequence ID" value="DAE33292.1"/>
    <property type="molecule type" value="Genomic_DNA"/>
</dbReference>
<name>A0A8S5RQI7_9VIRU</name>